<gene>
    <name evidence="1" type="ORF">COT71_02265</name>
</gene>
<name>A0A2M6WZI1_9BACT</name>
<evidence type="ECO:0000313" key="1">
    <source>
        <dbReference type="EMBL" id="PIT98165.1"/>
    </source>
</evidence>
<sequence length="64" mass="6165">MAVPPPAPTAAAVVAEAPTVVEPPVVLATPTDPMLQPTPEAEVEVAVDSRAASPPAAPAAAATS</sequence>
<dbReference type="AlphaFoldDB" id="A0A2M6WZI1"/>
<dbReference type="EMBL" id="PEZP01000027">
    <property type="protein sequence ID" value="PIT98165.1"/>
    <property type="molecule type" value="Genomic_DNA"/>
</dbReference>
<evidence type="ECO:0000313" key="2">
    <source>
        <dbReference type="Proteomes" id="UP000230731"/>
    </source>
</evidence>
<reference evidence="2" key="1">
    <citation type="submission" date="2017-09" db="EMBL/GenBank/DDBJ databases">
        <title>Depth-based differentiation of microbial function through sediment-hosted aquifers and enrichment of novel symbionts in the deep terrestrial subsurface.</title>
        <authorList>
            <person name="Probst A.J."/>
            <person name="Ladd B."/>
            <person name="Jarett J.K."/>
            <person name="Geller-Mcgrath D.E."/>
            <person name="Sieber C.M.K."/>
            <person name="Emerson J.B."/>
            <person name="Anantharaman K."/>
            <person name="Thomas B.C."/>
            <person name="Malmstrom R."/>
            <person name="Stieglmeier M."/>
            <person name="Klingl A."/>
            <person name="Woyke T."/>
            <person name="Ryan C.M."/>
            <person name="Banfield J.F."/>
        </authorList>
    </citation>
    <scope>NUCLEOTIDE SEQUENCE [LARGE SCALE GENOMIC DNA]</scope>
</reference>
<dbReference type="Proteomes" id="UP000230731">
    <property type="component" value="Unassembled WGS sequence"/>
</dbReference>
<accession>A0A2M6WZI1</accession>
<protein>
    <submittedName>
        <fullName evidence="1">Uncharacterized protein</fullName>
    </submittedName>
</protein>
<organism evidence="1 2">
    <name type="scientific">Candidatus Andersenbacteria bacterium CG10_big_fil_rev_8_21_14_0_10_54_11</name>
    <dbReference type="NCBI Taxonomy" id="1974485"/>
    <lineage>
        <taxon>Bacteria</taxon>
        <taxon>Candidatus Anderseniibacteriota</taxon>
    </lineage>
</organism>
<comment type="caution">
    <text evidence="1">The sequence shown here is derived from an EMBL/GenBank/DDBJ whole genome shotgun (WGS) entry which is preliminary data.</text>
</comment>
<proteinExistence type="predicted"/>